<feature type="region of interest" description="Disordered" evidence="6">
    <location>
        <begin position="272"/>
        <end position="293"/>
    </location>
</feature>
<evidence type="ECO:0000256" key="4">
    <source>
        <dbReference type="ARBA" id="ARBA00023004"/>
    </source>
</evidence>
<dbReference type="InterPro" id="IPR006058">
    <property type="entry name" value="2Fe2S_fd_BS"/>
</dbReference>
<accession>A0ABX7BEF8</accession>
<evidence type="ECO:0000256" key="2">
    <source>
        <dbReference type="ARBA" id="ARBA00022723"/>
    </source>
</evidence>
<proteinExistence type="predicted"/>
<dbReference type="InterPro" id="IPR036884">
    <property type="entry name" value="2Fe-2S-bd_dom_sf"/>
</dbReference>
<dbReference type="Gene3D" id="3.10.20.30">
    <property type="match status" value="1"/>
</dbReference>
<keyword evidence="2" id="KW-0479">Metal-binding</keyword>
<keyword evidence="5" id="KW-0411">Iron-sulfur</keyword>
<dbReference type="SUPFAM" id="SSF55961">
    <property type="entry name" value="Bet v1-like"/>
    <property type="match status" value="1"/>
</dbReference>
<dbReference type="InterPro" id="IPR001041">
    <property type="entry name" value="2Fe-2S_ferredoxin-type"/>
</dbReference>
<dbReference type="CDD" id="cd00207">
    <property type="entry name" value="fer2"/>
    <property type="match status" value="1"/>
</dbReference>
<dbReference type="EMBL" id="CP067421">
    <property type="protein sequence ID" value="QQP92800.1"/>
    <property type="molecule type" value="Genomic_DNA"/>
</dbReference>
<name>A0ABX7BEF8_9PROT</name>
<evidence type="ECO:0000313" key="8">
    <source>
        <dbReference type="EMBL" id="QQP92800.1"/>
    </source>
</evidence>
<dbReference type="Pfam" id="PF06240">
    <property type="entry name" value="COXG"/>
    <property type="match status" value="1"/>
</dbReference>
<sequence length="378" mass="39885">MNAVTLRVNDRTVSAEVEPRTHLADFLREDQLLTGTHVGCEHGVCGACTLMVDGRPVRSCLTFAASCADAEVRTIESFDEDPLMGRLRDAFSRRHALQCGFCTPGMLVTAYDIVRRLPDADEDRIREELAGNLCRCTGYAGIVEAIRDVLADPVPAPVQPISRTGPAPRTVAAGRTRTAPPQAPDPASQPLDASGAIKDGVTLGRSIPFDLPPDRLWELVKRIDAVVACLPGAKLAGPPEENVLDGTFTVAIGPIRTAFAGKAAVGFDEAARSGTVRGRGGDTRSRSSADGAMDFRVLPDDNGGSRVEVELTYRLKGPLAQFGRPAIVSGVIDRLLSDFAANFSALARGEPAAAAGPASGIGLVLGALLARLRKTIGW</sequence>
<dbReference type="CDD" id="cd07823">
    <property type="entry name" value="SRPBCC_5"/>
    <property type="match status" value="1"/>
</dbReference>
<dbReference type="PROSITE" id="PS51085">
    <property type="entry name" value="2FE2S_FER_2"/>
    <property type="match status" value="1"/>
</dbReference>
<dbReference type="InterPro" id="IPR051452">
    <property type="entry name" value="Diverse_Oxidoreductases"/>
</dbReference>
<geneLocation type="plasmid" evidence="8 9">
    <name>pTT6-1</name>
</geneLocation>
<evidence type="ECO:0000259" key="7">
    <source>
        <dbReference type="PROSITE" id="PS51085"/>
    </source>
</evidence>
<feature type="region of interest" description="Disordered" evidence="6">
    <location>
        <begin position="157"/>
        <end position="195"/>
    </location>
</feature>
<dbReference type="InterPro" id="IPR023393">
    <property type="entry name" value="START-like_dom_sf"/>
</dbReference>
<keyword evidence="3" id="KW-0560">Oxidoreductase</keyword>
<keyword evidence="1" id="KW-0001">2Fe-2S</keyword>
<keyword evidence="9" id="KW-1185">Reference proteome</keyword>
<dbReference type="PANTHER" id="PTHR44379">
    <property type="entry name" value="OXIDOREDUCTASE WITH IRON-SULFUR SUBUNIT"/>
    <property type="match status" value="1"/>
</dbReference>
<dbReference type="Pfam" id="PF00111">
    <property type="entry name" value="Fer2"/>
    <property type="match status" value="1"/>
</dbReference>
<evidence type="ECO:0000256" key="6">
    <source>
        <dbReference type="SAM" id="MobiDB-lite"/>
    </source>
</evidence>
<dbReference type="SUPFAM" id="SSF54292">
    <property type="entry name" value="2Fe-2S ferredoxin-like"/>
    <property type="match status" value="1"/>
</dbReference>
<dbReference type="InterPro" id="IPR036010">
    <property type="entry name" value="2Fe-2S_ferredoxin-like_sf"/>
</dbReference>
<dbReference type="InterPro" id="IPR010419">
    <property type="entry name" value="CO_DH_gsu"/>
</dbReference>
<dbReference type="InterPro" id="IPR002888">
    <property type="entry name" value="2Fe-2S-bd"/>
</dbReference>
<dbReference type="PANTHER" id="PTHR44379:SF8">
    <property type="entry name" value="XANTHINE DEHYDROGENASE IRON-SULFUR-BINDING SUBUNIT XDHC-RELATED"/>
    <property type="match status" value="1"/>
</dbReference>
<feature type="compositionally biased region" description="Low complexity" evidence="6">
    <location>
        <begin position="185"/>
        <end position="194"/>
    </location>
</feature>
<dbReference type="Proteomes" id="UP000595197">
    <property type="component" value="Plasmid pTT6-1"/>
</dbReference>
<evidence type="ECO:0000313" key="9">
    <source>
        <dbReference type="Proteomes" id="UP000595197"/>
    </source>
</evidence>
<reference evidence="8" key="1">
    <citation type="submission" date="2021-02" db="EMBL/GenBank/DDBJ databases">
        <title>Skermanella TT6 skin isolate.</title>
        <authorList>
            <person name="Lee K."/>
            <person name="Ganzorig M."/>
        </authorList>
    </citation>
    <scope>NUCLEOTIDE SEQUENCE</scope>
    <source>
        <strain evidence="8">TT6</strain>
    </source>
</reference>
<dbReference type="Gene3D" id="1.10.150.120">
    <property type="entry name" value="[2Fe-2S]-binding domain"/>
    <property type="match status" value="1"/>
</dbReference>
<dbReference type="InterPro" id="IPR012675">
    <property type="entry name" value="Beta-grasp_dom_sf"/>
</dbReference>
<keyword evidence="4" id="KW-0408">Iron</keyword>
<feature type="domain" description="2Fe-2S ferredoxin-type" evidence="7">
    <location>
        <begin position="2"/>
        <end position="78"/>
    </location>
</feature>
<dbReference type="RefSeq" id="WP_201081990.1">
    <property type="nucleotide sequence ID" value="NZ_CP067421.1"/>
</dbReference>
<dbReference type="PROSITE" id="PS00197">
    <property type="entry name" value="2FE2S_FER_1"/>
    <property type="match status" value="1"/>
</dbReference>
<organism evidence="8 9">
    <name type="scientific">Skermanella cutis</name>
    <dbReference type="NCBI Taxonomy" id="2775420"/>
    <lineage>
        <taxon>Bacteria</taxon>
        <taxon>Pseudomonadati</taxon>
        <taxon>Pseudomonadota</taxon>
        <taxon>Alphaproteobacteria</taxon>
        <taxon>Rhodospirillales</taxon>
        <taxon>Azospirillaceae</taxon>
        <taxon>Skermanella</taxon>
    </lineage>
</organism>
<dbReference type="Pfam" id="PF01799">
    <property type="entry name" value="Fer2_2"/>
    <property type="match status" value="1"/>
</dbReference>
<dbReference type="SUPFAM" id="SSF47741">
    <property type="entry name" value="CO dehydrogenase ISP C-domain like"/>
    <property type="match status" value="1"/>
</dbReference>
<evidence type="ECO:0000256" key="3">
    <source>
        <dbReference type="ARBA" id="ARBA00023002"/>
    </source>
</evidence>
<keyword evidence="8" id="KW-0614">Plasmid</keyword>
<evidence type="ECO:0000256" key="1">
    <source>
        <dbReference type="ARBA" id="ARBA00022714"/>
    </source>
</evidence>
<protein>
    <submittedName>
        <fullName evidence="8">2Fe-2S iron-sulfur cluster binding domain-containing protein</fullName>
    </submittedName>
</protein>
<evidence type="ECO:0000256" key="5">
    <source>
        <dbReference type="ARBA" id="ARBA00023014"/>
    </source>
</evidence>
<dbReference type="Gene3D" id="3.30.530.20">
    <property type="match status" value="1"/>
</dbReference>
<gene>
    <name evidence="8" type="ORF">IGS68_30615</name>
</gene>